<feature type="domain" description="DUF7660" evidence="1">
    <location>
        <begin position="21"/>
        <end position="93"/>
    </location>
</feature>
<reference evidence="2" key="1">
    <citation type="submission" date="2023-07" db="EMBL/GenBank/DDBJ databases">
        <title>Sorghum-associated microbial communities from plants grown in Nebraska, USA.</title>
        <authorList>
            <person name="Schachtman D."/>
        </authorList>
    </citation>
    <scope>NUCLEOTIDE SEQUENCE</scope>
    <source>
        <strain evidence="2">BE80</strain>
    </source>
</reference>
<gene>
    <name evidence="2" type="ORF">J2W91_003315</name>
</gene>
<organism evidence="2 3">
    <name type="scientific">Paenibacillus amylolyticus</name>
    <dbReference type="NCBI Taxonomy" id="1451"/>
    <lineage>
        <taxon>Bacteria</taxon>
        <taxon>Bacillati</taxon>
        <taxon>Bacillota</taxon>
        <taxon>Bacilli</taxon>
        <taxon>Bacillales</taxon>
        <taxon>Paenibacillaceae</taxon>
        <taxon>Paenibacillus</taxon>
    </lineage>
</organism>
<name>A0AAP5H6B7_PAEAM</name>
<dbReference type="AlphaFoldDB" id="A0AAP5H6B7"/>
<dbReference type="Pfam" id="PF24693">
    <property type="entry name" value="DUF7660"/>
    <property type="match status" value="1"/>
</dbReference>
<evidence type="ECO:0000313" key="2">
    <source>
        <dbReference type="EMBL" id="MDR6724829.1"/>
    </source>
</evidence>
<proteinExistence type="predicted"/>
<dbReference type="RefSeq" id="WP_310141548.1">
    <property type="nucleotide sequence ID" value="NZ_JAVDTR010000009.1"/>
</dbReference>
<dbReference type="InterPro" id="IPR056077">
    <property type="entry name" value="DUF7660"/>
</dbReference>
<evidence type="ECO:0000313" key="3">
    <source>
        <dbReference type="Proteomes" id="UP001254832"/>
    </source>
</evidence>
<sequence length="93" mass="10942">MSSPEANDMSNIYENLEKIENREDIVRFISSLVDDLKNNSEDWANISLEDYLNGMASWIEDMDGLYPESEREQLERLNWKLVAMILFTGSRYE</sequence>
<protein>
    <recommendedName>
        <fullName evidence="1">DUF7660 domain-containing protein</fullName>
    </recommendedName>
</protein>
<dbReference type="Proteomes" id="UP001254832">
    <property type="component" value="Unassembled WGS sequence"/>
</dbReference>
<accession>A0AAP5H6B7</accession>
<comment type="caution">
    <text evidence="2">The sequence shown here is derived from an EMBL/GenBank/DDBJ whole genome shotgun (WGS) entry which is preliminary data.</text>
</comment>
<evidence type="ECO:0000259" key="1">
    <source>
        <dbReference type="Pfam" id="PF24693"/>
    </source>
</evidence>
<dbReference type="EMBL" id="JAVDTR010000009">
    <property type="protein sequence ID" value="MDR6724829.1"/>
    <property type="molecule type" value="Genomic_DNA"/>
</dbReference>